<evidence type="ECO:0000313" key="2">
    <source>
        <dbReference type="Proteomes" id="UP000308199"/>
    </source>
</evidence>
<evidence type="ECO:0000313" key="1">
    <source>
        <dbReference type="EMBL" id="THH05336.1"/>
    </source>
</evidence>
<gene>
    <name evidence="1" type="ORF">EW145_g4870</name>
</gene>
<sequence length="104" mass="11224">MAELPGAFGRIDINSGIEEYERALANISAFGCATPGGRMHDSEFSTIPSFFHSCLDLDFELQCVSVLPASALSFSALARQLEVDENKAENNYSRDAAVYDIGNG</sequence>
<dbReference type="EMBL" id="SGPK01000269">
    <property type="protein sequence ID" value="THH05336.1"/>
    <property type="molecule type" value="Genomic_DNA"/>
</dbReference>
<keyword evidence="2" id="KW-1185">Reference proteome</keyword>
<organism evidence="1 2">
    <name type="scientific">Phellinidium pouzarii</name>
    <dbReference type="NCBI Taxonomy" id="167371"/>
    <lineage>
        <taxon>Eukaryota</taxon>
        <taxon>Fungi</taxon>
        <taxon>Dikarya</taxon>
        <taxon>Basidiomycota</taxon>
        <taxon>Agaricomycotina</taxon>
        <taxon>Agaricomycetes</taxon>
        <taxon>Hymenochaetales</taxon>
        <taxon>Hymenochaetaceae</taxon>
        <taxon>Phellinidium</taxon>
    </lineage>
</organism>
<comment type="caution">
    <text evidence="1">The sequence shown here is derived from an EMBL/GenBank/DDBJ whole genome shotgun (WGS) entry which is preliminary data.</text>
</comment>
<protein>
    <submittedName>
        <fullName evidence="1">Uncharacterized protein</fullName>
    </submittedName>
</protein>
<dbReference type="Proteomes" id="UP000308199">
    <property type="component" value="Unassembled WGS sequence"/>
</dbReference>
<reference evidence="1 2" key="1">
    <citation type="submission" date="2019-02" db="EMBL/GenBank/DDBJ databases">
        <title>Genome sequencing of the rare red list fungi Phellinidium pouzarii.</title>
        <authorList>
            <person name="Buettner E."/>
            <person name="Kellner H."/>
        </authorList>
    </citation>
    <scope>NUCLEOTIDE SEQUENCE [LARGE SCALE GENOMIC DNA]</scope>
    <source>
        <strain evidence="1 2">DSM 108285</strain>
    </source>
</reference>
<accession>A0A4S4L1Y2</accession>
<dbReference type="AlphaFoldDB" id="A0A4S4L1Y2"/>
<proteinExistence type="predicted"/>
<name>A0A4S4L1Y2_9AGAM</name>